<feature type="region of interest" description="Disordered" evidence="1">
    <location>
        <begin position="1"/>
        <end position="90"/>
    </location>
</feature>
<dbReference type="EMBL" id="QUSF01000371">
    <property type="protein sequence ID" value="RLV82464.1"/>
    <property type="molecule type" value="Genomic_DNA"/>
</dbReference>
<dbReference type="AlphaFoldDB" id="A0A3L8RRU1"/>
<protein>
    <submittedName>
        <fullName evidence="2">Uncharacterized protein</fullName>
    </submittedName>
</protein>
<evidence type="ECO:0000313" key="2">
    <source>
        <dbReference type="EMBL" id="RLV82464.1"/>
    </source>
</evidence>
<sequence>MVKSQHPSHGDTASTPNKVTPTPQTRGHGCSGEQHFSKEMSSKPACATQQLPFPAANTESNPQHPPQNAPKHQITPATPTPKHTQTPNLS</sequence>
<reference evidence="2 3" key="1">
    <citation type="journal article" date="2018" name="Proc. R. Soc. B">
        <title>A non-coding region near Follistatin controls head colour polymorphism in the Gouldian finch.</title>
        <authorList>
            <person name="Toomey M.B."/>
            <person name="Marques C.I."/>
            <person name="Andrade P."/>
            <person name="Araujo P.M."/>
            <person name="Sabatino S."/>
            <person name="Gazda M.A."/>
            <person name="Afonso S."/>
            <person name="Lopes R.J."/>
            <person name="Corbo J.C."/>
            <person name="Carneiro M."/>
        </authorList>
    </citation>
    <scope>NUCLEOTIDE SEQUENCE [LARGE SCALE GENOMIC DNA]</scope>
    <source>
        <strain evidence="2">Red01</strain>
        <tissue evidence="2">Muscle</tissue>
    </source>
</reference>
<gene>
    <name evidence="2" type="ORF">DV515_00016622</name>
</gene>
<evidence type="ECO:0000256" key="1">
    <source>
        <dbReference type="SAM" id="MobiDB-lite"/>
    </source>
</evidence>
<comment type="caution">
    <text evidence="2">The sequence shown here is derived from an EMBL/GenBank/DDBJ whole genome shotgun (WGS) entry which is preliminary data.</text>
</comment>
<name>A0A3L8RRU1_CHLGU</name>
<organism evidence="2 3">
    <name type="scientific">Chloebia gouldiae</name>
    <name type="common">Gouldian finch</name>
    <name type="synonym">Erythrura gouldiae</name>
    <dbReference type="NCBI Taxonomy" id="44316"/>
    <lineage>
        <taxon>Eukaryota</taxon>
        <taxon>Metazoa</taxon>
        <taxon>Chordata</taxon>
        <taxon>Craniata</taxon>
        <taxon>Vertebrata</taxon>
        <taxon>Euteleostomi</taxon>
        <taxon>Archelosauria</taxon>
        <taxon>Archosauria</taxon>
        <taxon>Dinosauria</taxon>
        <taxon>Saurischia</taxon>
        <taxon>Theropoda</taxon>
        <taxon>Coelurosauria</taxon>
        <taxon>Aves</taxon>
        <taxon>Neognathae</taxon>
        <taxon>Neoaves</taxon>
        <taxon>Telluraves</taxon>
        <taxon>Australaves</taxon>
        <taxon>Passeriformes</taxon>
        <taxon>Passeroidea</taxon>
        <taxon>Passeridae</taxon>
        <taxon>Chloebia</taxon>
    </lineage>
</organism>
<keyword evidence="3" id="KW-1185">Reference proteome</keyword>
<feature type="compositionally biased region" description="Polar residues" evidence="1">
    <location>
        <begin position="1"/>
        <end position="25"/>
    </location>
</feature>
<evidence type="ECO:0000313" key="3">
    <source>
        <dbReference type="Proteomes" id="UP000276834"/>
    </source>
</evidence>
<accession>A0A3L8RRU1</accession>
<feature type="compositionally biased region" description="Polar residues" evidence="1">
    <location>
        <begin position="75"/>
        <end position="90"/>
    </location>
</feature>
<dbReference type="Proteomes" id="UP000276834">
    <property type="component" value="Unassembled WGS sequence"/>
</dbReference>
<proteinExistence type="predicted"/>
<feature type="compositionally biased region" description="Polar residues" evidence="1">
    <location>
        <begin position="47"/>
        <end position="62"/>
    </location>
</feature>